<feature type="transmembrane region" description="Helical" evidence="8">
    <location>
        <begin position="370"/>
        <end position="394"/>
    </location>
</feature>
<keyword evidence="3" id="KW-0328">Glycosyltransferase</keyword>
<proteinExistence type="predicted"/>
<dbReference type="GO" id="GO:0016763">
    <property type="term" value="F:pentosyltransferase activity"/>
    <property type="evidence" value="ECO:0007669"/>
    <property type="project" value="TreeGrafter"/>
</dbReference>
<keyword evidence="6 8" id="KW-1133">Transmembrane helix</keyword>
<feature type="transmembrane region" description="Helical" evidence="8">
    <location>
        <begin position="191"/>
        <end position="210"/>
    </location>
</feature>
<protein>
    <submittedName>
        <fullName evidence="9">Uncharacterized protein</fullName>
    </submittedName>
</protein>
<feature type="transmembrane region" description="Helical" evidence="8">
    <location>
        <begin position="21"/>
        <end position="41"/>
    </location>
</feature>
<evidence type="ECO:0000256" key="3">
    <source>
        <dbReference type="ARBA" id="ARBA00022676"/>
    </source>
</evidence>
<keyword evidence="5 8" id="KW-0812">Transmembrane</keyword>
<evidence type="ECO:0000256" key="6">
    <source>
        <dbReference type="ARBA" id="ARBA00022989"/>
    </source>
</evidence>
<dbReference type="InterPro" id="IPR050297">
    <property type="entry name" value="LipidA_mod_glycosyltrf_83"/>
</dbReference>
<comment type="caution">
    <text evidence="9">The sequence shown here is derived from an EMBL/GenBank/DDBJ whole genome shotgun (WGS) entry which is preliminary data.</text>
</comment>
<keyword evidence="4" id="KW-0808">Transferase</keyword>
<dbReference type="GO" id="GO:0005886">
    <property type="term" value="C:plasma membrane"/>
    <property type="evidence" value="ECO:0007669"/>
    <property type="project" value="UniProtKB-SubCell"/>
</dbReference>
<dbReference type="Proteomes" id="UP000287188">
    <property type="component" value="Unassembled WGS sequence"/>
</dbReference>
<feature type="transmembrane region" description="Helical" evidence="8">
    <location>
        <begin position="216"/>
        <end position="235"/>
    </location>
</feature>
<feature type="transmembrane region" description="Helical" evidence="8">
    <location>
        <begin position="100"/>
        <end position="121"/>
    </location>
</feature>
<feature type="transmembrane region" description="Helical" evidence="8">
    <location>
        <begin position="401"/>
        <end position="419"/>
    </location>
</feature>
<organism evidence="9 10">
    <name type="scientific">Dictyobacter kobayashii</name>
    <dbReference type="NCBI Taxonomy" id="2014872"/>
    <lineage>
        <taxon>Bacteria</taxon>
        <taxon>Bacillati</taxon>
        <taxon>Chloroflexota</taxon>
        <taxon>Ktedonobacteria</taxon>
        <taxon>Ktedonobacterales</taxon>
        <taxon>Dictyobacteraceae</taxon>
        <taxon>Dictyobacter</taxon>
    </lineage>
</organism>
<feature type="transmembrane region" description="Helical" evidence="8">
    <location>
        <begin position="128"/>
        <end position="148"/>
    </location>
</feature>
<evidence type="ECO:0000313" key="9">
    <source>
        <dbReference type="EMBL" id="GCE19805.1"/>
    </source>
</evidence>
<reference evidence="10" key="1">
    <citation type="submission" date="2018-12" db="EMBL/GenBank/DDBJ databases">
        <title>Tengunoibacter tsumagoiensis gen. nov., sp. nov., Dictyobacter kobayashii sp. nov., D. alpinus sp. nov., and D. joshuensis sp. nov. and description of Dictyobacteraceae fam. nov. within the order Ktedonobacterales isolated from Tengu-no-mugimeshi.</title>
        <authorList>
            <person name="Wang C.M."/>
            <person name="Zheng Y."/>
            <person name="Sakai Y."/>
            <person name="Toyoda A."/>
            <person name="Minakuchi Y."/>
            <person name="Abe K."/>
            <person name="Yokota A."/>
            <person name="Yabe S."/>
        </authorList>
    </citation>
    <scope>NUCLEOTIDE SEQUENCE [LARGE SCALE GENOMIC DNA]</scope>
    <source>
        <strain evidence="10">Uno11</strain>
    </source>
</reference>
<dbReference type="PANTHER" id="PTHR33908">
    <property type="entry name" value="MANNOSYLTRANSFERASE YKCB-RELATED"/>
    <property type="match status" value="1"/>
</dbReference>
<feature type="transmembrane region" description="Helical" evidence="8">
    <location>
        <begin position="242"/>
        <end position="263"/>
    </location>
</feature>
<keyword evidence="10" id="KW-1185">Reference proteome</keyword>
<sequence>MWNKGSFLSSKSVVVIVSSKRLLAAIVVFVCALLVRLLYILTVGLHYKPIFDAGIYDDIARNLLSKGCYCVHGYHSTVSRAPLWPWILALVYYVSDKQVLFAQLFYALLGGGTCLVIYFLAASLFTKITALITGLMAATYTGLFLYDGWLYSEALYTFCLTGFVYTLFRLQRFCLTRDLETARKRAVFSRIMALNRWSLCSGLLLAAAMLTRPNGVILLVVICAWAFILCVARILKRERRGILWQQVIIVCCIAVLLVVPWTYRNYRLTQQFVFVATGLGEVLTGVYNDNVLQPPQGFWSPPKGTKIHDEVSYTLADDKQSTSQALAWIASHPDKMPLLLARHFENMWQPYTYSHGLPMEEFPQRLSAKILFILIPLQTIPIFALAMLGCIITWRGYRKELLIVYLVILSTIGQNVIFYGDMRFRASIEPLLVLFAGVAVWRIGLMCINAGKLRREKRGLLLDQA</sequence>
<dbReference type="EMBL" id="BIFS01000001">
    <property type="protein sequence ID" value="GCE19805.1"/>
    <property type="molecule type" value="Genomic_DNA"/>
</dbReference>
<evidence type="ECO:0000256" key="8">
    <source>
        <dbReference type="SAM" id="Phobius"/>
    </source>
</evidence>
<keyword evidence="7 8" id="KW-0472">Membrane</keyword>
<evidence type="ECO:0000256" key="2">
    <source>
        <dbReference type="ARBA" id="ARBA00022475"/>
    </source>
</evidence>
<dbReference type="AlphaFoldDB" id="A0A402AL96"/>
<dbReference type="GO" id="GO:0009103">
    <property type="term" value="P:lipopolysaccharide biosynthetic process"/>
    <property type="evidence" value="ECO:0007669"/>
    <property type="project" value="UniProtKB-ARBA"/>
</dbReference>
<evidence type="ECO:0000256" key="5">
    <source>
        <dbReference type="ARBA" id="ARBA00022692"/>
    </source>
</evidence>
<comment type="subcellular location">
    <subcellularLocation>
        <location evidence="1">Cell membrane</location>
        <topology evidence="1">Multi-pass membrane protein</topology>
    </subcellularLocation>
</comment>
<dbReference type="PANTHER" id="PTHR33908:SF11">
    <property type="entry name" value="MEMBRANE PROTEIN"/>
    <property type="match status" value="1"/>
</dbReference>
<dbReference type="OrthoDB" id="151928at2"/>
<gene>
    <name evidence="9" type="ORF">KDK_36050</name>
</gene>
<evidence type="ECO:0000256" key="4">
    <source>
        <dbReference type="ARBA" id="ARBA00022679"/>
    </source>
</evidence>
<name>A0A402AL96_9CHLR</name>
<evidence type="ECO:0000256" key="7">
    <source>
        <dbReference type="ARBA" id="ARBA00023136"/>
    </source>
</evidence>
<evidence type="ECO:0000256" key="1">
    <source>
        <dbReference type="ARBA" id="ARBA00004651"/>
    </source>
</evidence>
<keyword evidence="2" id="KW-1003">Cell membrane</keyword>
<feature type="transmembrane region" description="Helical" evidence="8">
    <location>
        <begin position="431"/>
        <end position="451"/>
    </location>
</feature>
<accession>A0A402AL96</accession>
<feature type="transmembrane region" description="Helical" evidence="8">
    <location>
        <begin position="154"/>
        <end position="170"/>
    </location>
</feature>
<evidence type="ECO:0000313" key="10">
    <source>
        <dbReference type="Proteomes" id="UP000287188"/>
    </source>
</evidence>